<keyword evidence="2 6" id="KW-0805">Transcription regulation</keyword>
<feature type="domain" description="RNA polymerase sigma factor 70 region 4 type 2" evidence="9">
    <location>
        <begin position="169"/>
        <end position="220"/>
    </location>
</feature>
<dbReference type="InterPro" id="IPR000838">
    <property type="entry name" value="RNA_pol_sigma70_ECF_CS"/>
</dbReference>
<dbReference type="GO" id="GO:0006352">
    <property type="term" value="P:DNA-templated transcription initiation"/>
    <property type="evidence" value="ECO:0007669"/>
    <property type="project" value="InterPro"/>
</dbReference>
<name>G0AEW6_COLFT</name>
<evidence type="ECO:0000256" key="6">
    <source>
        <dbReference type="RuleBase" id="RU000716"/>
    </source>
</evidence>
<protein>
    <recommendedName>
        <fullName evidence="6">RNA polymerase sigma factor</fullName>
    </recommendedName>
</protein>
<evidence type="ECO:0000256" key="7">
    <source>
        <dbReference type="SAM" id="MobiDB-lite"/>
    </source>
</evidence>
<dbReference type="EMBL" id="CP002745">
    <property type="protein sequence ID" value="AEK60493.1"/>
    <property type="molecule type" value="Genomic_DNA"/>
</dbReference>
<dbReference type="GO" id="GO:0016987">
    <property type="term" value="F:sigma factor activity"/>
    <property type="evidence" value="ECO:0007669"/>
    <property type="project" value="UniProtKB-KW"/>
</dbReference>
<dbReference type="NCBIfam" id="TIGR02937">
    <property type="entry name" value="sigma70-ECF"/>
    <property type="match status" value="1"/>
</dbReference>
<dbReference type="InterPro" id="IPR013325">
    <property type="entry name" value="RNA_pol_sigma_r2"/>
</dbReference>
<feature type="compositionally biased region" description="Polar residues" evidence="7">
    <location>
        <begin position="10"/>
        <end position="20"/>
    </location>
</feature>
<comment type="similarity">
    <text evidence="1 6">Belongs to the sigma-70 factor family. ECF subfamily.</text>
</comment>
<evidence type="ECO:0000313" key="11">
    <source>
        <dbReference type="Proteomes" id="UP000008392"/>
    </source>
</evidence>
<evidence type="ECO:0000259" key="8">
    <source>
        <dbReference type="Pfam" id="PF04542"/>
    </source>
</evidence>
<dbReference type="Pfam" id="PF04542">
    <property type="entry name" value="Sigma70_r2"/>
    <property type="match status" value="1"/>
</dbReference>
<dbReference type="PANTHER" id="PTHR43133">
    <property type="entry name" value="RNA POLYMERASE ECF-TYPE SIGMA FACTO"/>
    <property type="match status" value="1"/>
</dbReference>
<reference evidence="10 11" key="4">
    <citation type="journal article" date="2010" name="Environ. Microbiol.">
        <title>The bacterial genus Collimonas: mycophagy, weathering and other adaptive solutions to life in oligotrophic soil environments.</title>
        <authorList>
            <person name="Leveau J.H."/>
            <person name="Uroz S."/>
            <person name="de Boer W."/>
        </authorList>
    </citation>
    <scope>NUCLEOTIDE SEQUENCE [LARGE SCALE GENOMIC DNA]</scope>
    <source>
        <strain evidence="10 11">Ter331</strain>
    </source>
</reference>
<evidence type="ECO:0000256" key="2">
    <source>
        <dbReference type="ARBA" id="ARBA00023015"/>
    </source>
</evidence>
<dbReference type="STRING" id="1005048.CFU_0658"/>
<keyword evidence="5 6" id="KW-0804">Transcription</keyword>
<reference evidence="10 11" key="2">
    <citation type="journal article" date="2006" name="J. Microbiol. Methods">
        <title>Genomic flank-sequencing of plasposon insertion sites for rapid identification of functional genes.</title>
        <authorList>
            <person name="Leveau J.H."/>
            <person name="Gerards S."/>
            <person name="Fritsche K."/>
            <person name="Zondag G."/>
            <person name="van Veen J.A."/>
        </authorList>
    </citation>
    <scope>NUCLEOTIDE SEQUENCE [LARGE SCALE GENOMIC DNA]</scope>
    <source>
        <strain evidence="10 11">Ter331</strain>
    </source>
</reference>
<dbReference type="InterPro" id="IPR036388">
    <property type="entry name" value="WH-like_DNA-bd_sf"/>
</dbReference>
<dbReference type="Gene3D" id="1.10.10.10">
    <property type="entry name" value="Winged helix-like DNA-binding domain superfamily/Winged helix DNA-binding domain"/>
    <property type="match status" value="1"/>
</dbReference>
<gene>
    <name evidence="10" type="ordered locus">CFU_0658</name>
</gene>
<dbReference type="InterPro" id="IPR014284">
    <property type="entry name" value="RNA_pol_sigma-70_dom"/>
</dbReference>
<dbReference type="SUPFAM" id="SSF88659">
    <property type="entry name" value="Sigma3 and sigma4 domains of RNA polymerase sigma factors"/>
    <property type="match status" value="1"/>
</dbReference>
<keyword evidence="11" id="KW-1185">Reference proteome</keyword>
<dbReference type="eggNOG" id="COG1595">
    <property type="taxonomic scope" value="Bacteria"/>
</dbReference>
<evidence type="ECO:0000256" key="4">
    <source>
        <dbReference type="ARBA" id="ARBA00023125"/>
    </source>
</evidence>
<sequence length="230" mass="25742">MRRKLPWGNLRNNRLGSATTKSRRGTTAALRAKEAELPSQHLQPEQLKIWLAAVVRKDAVAFRALYDAASPKLFGFALRILVKHEWAEEVLQESFVSIWNNADSYQASLAAPMTWITTIVRNKAFDFLRRTDSAVEIDADTFDKEVMDAMESADPTPLEALQLTADAKALAHCLARLEAMQRQAIALSFYHDLSHSEVAAQLQLPIGTVKTWIRRGLERLKNCLGKLGSA</sequence>
<reference evidence="11" key="6">
    <citation type="submission" date="2011-05" db="EMBL/GenBank/DDBJ databases">
        <title>Complete sequence of Collimonas fungivorans Ter331.</title>
        <authorList>
            <person name="Leveau J.H."/>
        </authorList>
    </citation>
    <scope>NUCLEOTIDE SEQUENCE [LARGE SCALE GENOMIC DNA]</scope>
    <source>
        <strain evidence="11">Ter331</strain>
    </source>
</reference>
<dbReference type="InterPro" id="IPR013249">
    <property type="entry name" value="RNA_pol_sigma70_r4_t2"/>
</dbReference>
<evidence type="ECO:0000256" key="5">
    <source>
        <dbReference type="ARBA" id="ARBA00023163"/>
    </source>
</evidence>
<evidence type="ECO:0000256" key="1">
    <source>
        <dbReference type="ARBA" id="ARBA00010641"/>
    </source>
</evidence>
<dbReference type="InterPro" id="IPR039425">
    <property type="entry name" value="RNA_pol_sigma-70-like"/>
</dbReference>
<evidence type="ECO:0000259" key="9">
    <source>
        <dbReference type="Pfam" id="PF08281"/>
    </source>
</evidence>
<keyword evidence="4 6" id="KW-0238">DNA-binding</keyword>
<reference evidence="10 11" key="3">
    <citation type="journal article" date="2008" name="FEMS Microbiol. Ecol.">
        <title>Identification and characterization of genes underlying chitinolysis in Collimonas fungivorans Ter331.</title>
        <authorList>
            <person name="Fritsche K."/>
            <person name="de Boer W."/>
            <person name="Gerards S."/>
            <person name="van den Berg M."/>
            <person name="van Veen J.A."/>
            <person name="Leveau J.H."/>
        </authorList>
    </citation>
    <scope>NUCLEOTIDE SEQUENCE [LARGE SCALE GENOMIC DNA]</scope>
    <source>
        <strain evidence="10 11">Ter331</strain>
    </source>
</reference>
<dbReference type="Gene3D" id="1.10.1740.10">
    <property type="match status" value="1"/>
</dbReference>
<feature type="domain" description="RNA polymerase sigma-70 region 2" evidence="8">
    <location>
        <begin position="65"/>
        <end position="132"/>
    </location>
</feature>
<keyword evidence="3 6" id="KW-0731">Sigma factor</keyword>
<accession>G0AEW6</accession>
<dbReference type="Pfam" id="PF08281">
    <property type="entry name" value="Sigma70_r4_2"/>
    <property type="match status" value="1"/>
</dbReference>
<dbReference type="HOGENOM" id="CLU_047691_9_3_4"/>
<dbReference type="InterPro" id="IPR013324">
    <property type="entry name" value="RNA_pol_sigma_r3/r4-like"/>
</dbReference>
<evidence type="ECO:0000256" key="3">
    <source>
        <dbReference type="ARBA" id="ARBA00023082"/>
    </source>
</evidence>
<organism evidence="10 11">
    <name type="scientific">Collimonas fungivorans (strain Ter331)</name>
    <dbReference type="NCBI Taxonomy" id="1005048"/>
    <lineage>
        <taxon>Bacteria</taxon>
        <taxon>Pseudomonadati</taxon>
        <taxon>Pseudomonadota</taxon>
        <taxon>Betaproteobacteria</taxon>
        <taxon>Burkholderiales</taxon>
        <taxon>Oxalobacteraceae</taxon>
        <taxon>Collimonas</taxon>
    </lineage>
</organism>
<dbReference type="CDD" id="cd06171">
    <property type="entry name" value="Sigma70_r4"/>
    <property type="match status" value="1"/>
</dbReference>
<proteinExistence type="inferred from homology"/>
<reference evidence="10 11" key="1">
    <citation type="journal article" date="2004" name="Environ. Microbiol.">
        <title>Phylogeny-function analysis of (meta)genomic libraries: screening for expression of ribosomal RNA genes by large-insert library fluorescent in situ hybridization (LIL-FISH).</title>
        <authorList>
            <person name="Leveau J.H."/>
            <person name="Gerards S."/>
            <person name="de Boer W."/>
            <person name="van Veen J.A."/>
        </authorList>
    </citation>
    <scope>NUCLEOTIDE SEQUENCE [LARGE SCALE GENOMIC DNA]</scope>
    <source>
        <strain evidence="10 11">Ter331</strain>
    </source>
</reference>
<dbReference type="GO" id="GO:0003677">
    <property type="term" value="F:DNA binding"/>
    <property type="evidence" value="ECO:0007669"/>
    <property type="project" value="UniProtKB-KW"/>
</dbReference>
<dbReference type="AlphaFoldDB" id="G0AEW6"/>
<dbReference type="SUPFAM" id="SSF88946">
    <property type="entry name" value="Sigma2 domain of RNA polymerase sigma factors"/>
    <property type="match status" value="1"/>
</dbReference>
<reference evidence="10 11" key="5">
    <citation type="journal article" date="2011" name="ISME J.">
        <title>Dual transcriptional profiling of a bacterial/fungal confrontation: Collimonas fungivorans versus Aspergillus niger.</title>
        <authorList>
            <person name="Mela F."/>
            <person name="Fritsche K."/>
            <person name="de Boer W."/>
            <person name="van Veen J.A."/>
            <person name="de Graaff L.H."/>
            <person name="van den Berg M."/>
            <person name="Leveau J.H."/>
        </authorList>
    </citation>
    <scope>NUCLEOTIDE SEQUENCE [LARGE SCALE GENOMIC DNA]</scope>
    <source>
        <strain evidence="10 11">Ter331</strain>
    </source>
</reference>
<dbReference type="InterPro" id="IPR007627">
    <property type="entry name" value="RNA_pol_sigma70_r2"/>
</dbReference>
<dbReference type="Proteomes" id="UP000008392">
    <property type="component" value="Chromosome"/>
</dbReference>
<dbReference type="PANTHER" id="PTHR43133:SF62">
    <property type="entry name" value="RNA POLYMERASE SIGMA FACTOR SIGZ"/>
    <property type="match status" value="1"/>
</dbReference>
<feature type="region of interest" description="Disordered" evidence="7">
    <location>
        <begin position="1"/>
        <end position="25"/>
    </location>
</feature>
<dbReference type="KEGG" id="cfu:CFU_0658"/>
<evidence type="ECO:0000313" key="10">
    <source>
        <dbReference type="EMBL" id="AEK60493.1"/>
    </source>
</evidence>
<dbReference type="PROSITE" id="PS01063">
    <property type="entry name" value="SIGMA70_ECF"/>
    <property type="match status" value="1"/>
</dbReference>